<protein>
    <recommendedName>
        <fullName evidence="2">DUF6850 domain-containing protein</fullName>
    </recommendedName>
</protein>
<feature type="chain" id="PRO_5039043895" description="DUF6850 domain-containing protein" evidence="1">
    <location>
        <begin position="32"/>
        <end position="511"/>
    </location>
</feature>
<keyword evidence="1" id="KW-0732">Signal</keyword>
<comment type="caution">
    <text evidence="3">The sequence shown here is derived from an EMBL/GenBank/DDBJ whole genome shotgun (WGS) entry which is preliminary data.</text>
</comment>
<dbReference type="AlphaFoldDB" id="A0A9D9NFF9"/>
<name>A0A9D9NFF9_9BACT</name>
<reference evidence="3" key="1">
    <citation type="submission" date="2020-10" db="EMBL/GenBank/DDBJ databases">
        <authorList>
            <person name="Gilroy R."/>
        </authorList>
    </citation>
    <scope>NUCLEOTIDE SEQUENCE</scope>
    <source>
        <strain evidence="3">B2-22910</strain>
    </source>
</reference>
<proteinExistence type="predicted"/>
<dbReference type="InterPro" id="IPR049236">
    <property type="entry name" value="DUF6850"/>
</dbReference>
<evidence type="ECO:0000313" key="3">
    <source>
        <dbReference type="EMBL" id="MBO8471751.1"/>
    </source>
</evidence>
<feature type="domain" description="DUF6850" evidence="2">
    <location>
        <begin position="55"/>
        <end position="511"/>
    </location>
</feature>
<evidence type="ECO:0000256" key="1">
    <source>
        <dbReference type="SAM" id="SignalP"/>
    </source>
</evidence>
<accession>A0A9D9NFF9</accession>
<reference evidence="3" key="2">
    <citation type="journal article" date="2021" name="PeerJ">
        <title>Extensive microbial diversity within the chicken gut microbiome revealed by metagenomics and culture.</title>
        <authorList>
            <person name="Gilroy R."/>
            <person name="Ravi A."/>
            <person name="Getino M."/>
            <person name="Pursley I."/>
            <person name="Horton D.L."/>
            <person name="Alikhan N.F."/>
            <person name="Baker D."/>
            <person name="Gharbi K."/>
            <person name="Hall N."/>
            <person name="Watson M."/>
            <person name="Adriaenssens E.M."/>
            <person name="Foster-Nyarko E."/>
            <person name="Jarju S."/>
            <person name="Secka A."/>
            <person name="Antonio M."/>
            <person name="Oren A."/>
            <person name="Chaudhuri R.R."/>
            <person name="La Ragione R."/>
            <person name="Hildebrand F."/>
            <person name="Pallen M.J."/>
        </authorList>
    </citation>
    <scope>NUCLEOTIDE SEQUENCE</scope>
    <source>
        <strain evidence="3">B2-22910</strain>
    </source>
</reference>
<feature type="signal peptide" evidence="1">
    <location>
        <begin position="1"/>
        <end position="31"/>
    </location>
</feature>
<dbReference type="EMBL" id="JADIMB010000120">
    <property type="protein sequence ID" value="MBO8471751.1"/>
    <property type="molecule type" value="Genomic_DNA"/>
</dbReference>
<evidence type="ECO:0000259" key="2">
    <source>
        <dbReference type="Pfam" id="PF21012"/>
    </source>
</evidence>
<sequence>MREKYSLCMNKACRILLVLALAACLGRGVAAQPYDRIERRNFWNAGRNINGLRTDSVSISFAQLQGGYESGGLRDSYMAPEGWSAGAEARTIMHLQKLSMKGAFSFVNFSGKDMCGSMSGRPGYYPVDILEFTPGGKTRQTYSFEGGITADLSGRWRLGGEIMFTSENYTKRKDLRHTNYLLDMTVAPSVMYHNGDFAAGLSYIFRKSSETVTAEVLGISSGSYYAFLDKGLMRGVYDIWDSQGTHLSETGVSGFPAKELSHGAALQLQWRSLYAELEYLRSEGSMGEKQNIWFRFPADRFAVRAGWSSGKGPIRHFIRAEAGMEDRRNYESVMESDTQDGVTVTTVYGKNRIMHSRRFSAAPEYEVTAPGWEFRAGARLESSGEQASPVYPYLYFRRIFTGEGYAEALVKIWKFDLGGSIAFRQGTFSDTESLADSGMSAPQEPYYMEEYDSMHMEYITAPRLSAGMSLRFNFWKGLYAEAAGHYAHGFSLRHLDGPDRWEGSLGIGYTF</sequence>
<dbReference type="Pfam" id="PF21012">
    <property type="entry name" value="DUF6850"/>
    <property type="match status" value="1"/>
</dbReference>
<dbReference type="Proteomes" id="UP000823603">
    <property type="component" value="Unassembled WGS sequence"/>
</dbReference>
<gene>
    <name evidence="3" type="ORF">IAB82_08165</name>
</gene>
<evidence type="ECO:0000313" key="4">
    <source>
        <dbReference type="Proteomes" id="UP000823603"/>
    </source>
</evidence>
<organism evidence="3 4">
    <name type="scientific">Candidatus Cryptobacteroides faecavium</name>
    <dbReference type="NCBI Taxonomy" id="2840762"/>
    <lineage>
        <taxon>Bacteria</taxon>
        <taxon>Pseudomonadati</taxon>
        <taxon>Bacteroidota</taxon>
        <taxon>Bacteroidia</taxon>
        <taxon>Bacteroidales</taxon>
        <taxon>Candidatus Cryptobacteroides</taxon>
    </lineage>
</organism>